<evidence type="ECO:0000313" key="2">
    <source>
        <dbReference type="EMBL" id="QJA72547.1"/>
    </source>
</evidence>
<dbReference type="AlphaFoldDB" id="A0A6M3JV54"/>
<accession>A0A6M3JV54</accession>
<proteinExistence type="predicted"/>
<reference evidence="2" key="1">
    <citation type="submission" date="2020-03" db="EMBL/GenBank/DDBJ databases">
        <title>The deep terrestrial virosphere.</title>
        <authorList>
            <person name="Holmfeldt K."/>
            <person name="Nilsson E."/>
            <person name="Simone D."/>
            <person name="Lopez-Fernandez M."/>
            <person name="Wu X."/>
            <person name="de Brujin I."/>
            <person name="Lundin D."/>
            <person name="Andersson A."/>
            <person name="Bertilsson S."/>
            <person name="Dopson M."/>
        </authorList>
    </citation>
    <scope>NUCLEOTIDE SEQUENCE</scope>
    <source>
        <strain evidence="2">MM415A02724</strain>
        <strain evidence="1">MM415B01794</strain>
    </source>
</reference>
<name>A0A6M3JV54_9ZZZZ</name>
<evidence type="ECO:0000313" key="1">
    <source>
        <dbReference type="EMBL" id="QJA56782.1"/>
    </source>
</evidence>
<sequence length="158" mass="16341">MATIKSPAVIAGSIVPDQPGCVLPSWGKWTYTDDGGGAVDDVIQMCPVPASSRIIDILVEWSDGFDGSATFDVGDGDDDDRFYAAVSNATNDGRISLAGGTVGGTAIQEGPLTSMSGFGYTYDDADTIDITTEGGAAATGDAFTMCVLYSVEHFFADE</sequence>
<dbReference type="EMBL" id="MT141238">
    <property type="protein sequence ID" value="QJA56782.1"/>
    <property type="molecule type" value="Genomic_DNA"/>
</dbReference>
<dbReference type="EMBL" id="MT141960">
    <property type="protein sequence ID" value="QJA72547.1"/>
    <property type="molecule type" value="Genomic_DNA"/>
</dbReference>
<organism evidence="2">
    <name type="scientific">viral metagenome</name>
    <dbReference type="NCBI Taxonomy" id="1070528"/>
    <lineage>
        <taxon>unclassified sequences</taxon>
        <taxon>metagenomes</taxon>
        <taxon>organismal metagenomes</taxon>
    </lineage>
</organism>
<protein>
    <submittedName>
        <fullName evidence="2">Putative structural protein</fullName>
    </submittedName>
</protein>
<gene>
    <name evidence="2" type="ORF">MM415A02724_0005</name>
    <name evidence="1" type="ORF">MM415B01794_0012</name>
</gene>